<dbReference type="AlphaFoldDB" id="A0A4Y7Q0L2"/>
<name>A0A4Y7Q0L2_9AGAM</name>
<accession>A0A4Y7Q0L2</accession>
<gene>
    <name evidence="1" type="ORF">BD410DRAFT_840649</name>
</gene>
<proteinExistence type="predicted"/>
<evidence type="ECO:0008006" key="3">
    <source>
        <dbReference type="Google" id="ProtNLM"/>
    </source>
</evidence>
<dbReference type="VEuPathDB" id="FungiDB:BD410DRAFT_840649"/>
<sequence>MPNNQQLSQITRLELDFKIMFLDIRSLARAIYQAKTLQNLSLTLTDCYCHYPCHQNAEEIPPLHSLNSKALKLIVKGGSTMVKDVIQPLNRALRYLSPSEVDISLGETPMEALYYARGELFPYGSTIRLHISTSCDLLEILAGLVRRCNIARCVHFNAPLGYFSANEIETCNWWDFASLRHLRFENCDRLCEEDVKIMASNLLLDEADVGLQSLEFISCKNISEDFLLNLGDEVGERLIWSF</sequence>
<protein>
    <recommendedName>
        <fullName evidence="3">F-box domain-containing protein</fullName>
    </recommendedName>
</protein>
<reference evidence="1 2" key="1">
    <citation type="submission" date="2018-06" db="EMBL/GenBank/DDBJ databases">
        <title>A transcriptomic atlas of mushroom development highlights an independent origin of complex multicellularity.</title>
        <authorList>
            <consortium name="DOE Joint Genome Institute"/>
            <person name="Krizsan K."/>
            <person name="Almasi E."/>
            <person name="Merenyi Z."/>
            <person name="Sahu N."/>
            <person name="Viragh M."/>
            <person name="Koszo T."/>
            <person name="Mondo S."/>
            <person name="Kiss B."/>
            <person name="Balint B."/>
            <person name="Kues U."/>
            <person name="Barry K."/>
            <person name="Hegedus J.C."/>
            <person name="Henrissat B."/>
            <person name="Johnson J."/>
            <person name="Lipzen A."/>
            <person name="Ohm R."/>
            <person name="Nagy I."/>
            <person name="Pangilinan J."/>
            <person name="Yan J."/>
            <person name="Xiong Y."/>
            <person name="Grigoriev I.V."/>
            <person name="Hibbett D.S."/>
            <person name="Nagy L.G."/>
        </authorList>
    </citation>
    <scope>NUCLEOTIDE SEQUENCE [LARGE SCALE GENOMIC DNA]</scope>
    <source>
        <strain evidence="1 2">SZMC22713</strain>
    </source>
</reference>
<evidence type="ECO:0000313" key="1">
    <source>
        <dbReference type="EMBL" id="TDL21174.1"/>
    </source>
</evidence>
<dbReference type="Proteomes" id="UP000294933">
    <property type="component" value="Unassembled WGS sequence"/>
</dbReference>
<dbReference type="OrthoDB" id="550575at2759"/>
<evidence type="ECO:0000313" key="2">
    <source>
        <dbReference type="Proteomes" id="UP000294933"/>
    </source>
</evidence>
<dbReference type="EMBL" id="ML170182">
    <property type="protein sequence ID" value="TDL21174.1"/>
    <property type="molecule type" value="Genomic_DNA"/>
</dbReference>
<organism evidence="1 2">
    <name type="scientific">Rickenella mellea</name>
    <dbReference type="NCBI Taxonomy" id="50990"/>
    <lineage>
        <taxon>Eukaryota</taxon>
        <taxon>Fungi</taxon>
        <taxon>Dikarya</taxon>
        <taxon>Basidiomycota</taxon>
        <taxon>Agaricomycotina</taxon>
        <taxon>Agaricomycetes</taxon>
        <taxon>Hymenochaetales</taxon>
        <taxon>Rickenellaceae</taxon>
        <taxon>Rickenella</taxon>
    </lineage>
</organism>
<keyword evidence="2" id="KW-1185">Reference proteome</keyword>